<evidence type="ECO:0008006" key="2">
    <source>
        <dbReference type="Google" id="ProtNLM"/>
    </source>
</evidence>
<evidence type="ECO:0000313" key="1">
    <source>
        <dbReference type="EMBL" id="GAH72920.1"/>
    </source>
</evidence>
<feature type="non-terminal residue" evidence="1">
    <location>
        <position position="1"/>
    </location>
</feature>
<reference evidence="1" key="1">
    <citation type="journal article" date="2014" name="Front. Microbiol.">
        <title>High frequency of phylogenetically diverse reductive dehalogenase-homologous genes in deep subseafloor sedimentary metagenomes.</title>
        <authorList>
            <person name="Kawai M."/>
            <person name="Futagami T."/>
            <person name="Toyoda A."/>
            <person name="Takaki Y."/>
            <person name="Nishi S."/>
            <person name="Hori S."/>
            <person name="Arai W."/>
            <person name="Tsubouchi T."/>
            <person name="Morono Y."/>
            <person name="Uchiyama I."/>
            <person name="Ito T."/>
            <person name="Fujiyama A."/>
            <person name="Inagaki F."/>
            <person name="Takami H."/>
        </authorList>
    </citation>
    <scope>NUCLEOTIDE SEQUENCE</scope>
    <source>
        <strain evidence="1">Expedition CK06-06</strain>
    </source>
</reference>
<dbReference type="EMBL" id="BARU01035252">
    <property type="protein sequence ID" value="GAH72920.1"/>
    <property type="molecule type" value="Genomic_DNA"/>
</dbReference>
<gene>
    <name evidence="1" type="ORF">S03H2_55207</name>
</gene>
<accession>X1IUI0</accession>
<sequence>LFISLPFFLILANGNLANYLHKELAYRYISNKVTENCKNDLEKILILNSFIFLNEEQNAPFIDVVDNSVYFDLVRHIGWCDQKANGLVHLLEKQKVKARIVMFPCHSVAEVWIDNVPRFFDPMFNCYFVYENDTERIATLEEVLNDNDKLIMSKGDGFSEYGGRAITTCGNYKNWSILIDTKPLYKKMLSKTTDFYYYIGGDFSVMFFKTFIFLSWRSLEVVK</sequence>
<proteinExistence type="predicted"/>
<dbReference type="AlphaFoldDB" id="X1IUI0"/>
<dbReference type="InterPro" id="IPR038765">
    <property type="entry name" value="Papain-like_cys_pep_sf"/>
</dbReference>
<protein>
    <recommendedName>
        <fullName evidence="2">Transglutaminase-like domain-containing protein</fullName>
    </recommendedName>
</protein>
<dbReference type="SUPFAM" id="SSF54001">
    <property type="entry name" value="Cysteine proteinases"/>
    <property type="match status" value="1"/>
</dbReference>
<name>X1IUI0_9ZZZZ</name>
<comment type="caution">
    <text evidence="1">The sequence shown here is derived from an EMBL/GenBank/DDBJ whole genome shotgun (WGS) entry which is preliminary data.</text>
</comment>
<organism evidence="1">
    <name type="scientific">marine sediment metagenome</name>
    <dbReference type="NCBI Taxonomy" id="412755"/>
    <lineage>
        <taxon>unclassified sequences</taxon>
        <taxon>metagenomes</taxon>
        <taxon>ecological metagenomes</taxon>
    </lineage>
</organism>